<accession>G4CH54</accession>
<proteinExistence type="predicted"/>
<evidence type="ECO:0000313" key="3">
    <source>
        <dbReference type="Proteomes" id="UP000003019"/>
    </source>
</evidence>
<dbReference type="RefSeq" id="WP_009118637.1">
    <property type="nucleotide sequence ID" value="NZ_JH164926.1"/>
</dbReference>
<keyword evidence="3" id="KW-1185">Reference proteome</keyword>
<gene>
    <name evidence="2" type="ORF">HMPREF9371_0943</name>
</gene>
<evidence type="ECO:0000313" key="2">
    <source>
        <dbReference type="EMBL" id="EGY52822.1"/>
    </source>
</evidence>
<dbReference type="InterPro" id="IPR002559">
    <property type="entry name" value="Transposase_11"/>
</dbReference>
<dbReference type="GO" id="GO:0003677">
    <property type="term" value="F:DNA binding"/>
    <property type="evidence" value="ECO:0007669"/>
    <property type="project" value="InterPro"/>
</dbReference>
<dbReference type="GO" id="GO:0004803">
    <property type="term" value="F:transposase activity"/>
    <property type="evidence" value="ECO:0007669"/>
    <property type="project" value="InterPro"/>
</dbReference>
<sequence length="90" mass="10366">QHLTEHQLRDGIMQKAHRGRPLSREQKVRNGRLAKVRYVVEQSFGTLHRKFRYARATYFGLTKVRAQSHLKAMCVNLLKAANRLSVPVAA</sequence>
<reference evidence="2 3" key="1">
    <citation type="submission" date="2011-05" db="EMBL/GenBank/DDBJ databases">
        <authorList>
            <person name="Muzny D."/>
            <person name="Qin X."/>
            <person name="Deng J."/>
            <person name="Jiang H."/>
            <person name="Liu Y."/>
            <person name="Qu J."/>
            <person name="Song X.-Z."/>
            <person name="Zhang L."/>
            <person name="Thornton R."/>
            <person name="Coyle M."/>
            <person name="Francisco L."/>
            <person name="Jackson L."/>
            <person name="Javaid M."/>
            <person name="Korchina V."/>
            <person name="Kovar C."/>
            <person name="Mata R."/>
            <person name="Mathew T."/>
            <person name="Ngo R."/>
            <person name="Nguyen L."/>
            <person name="Nguyen N."/>
            <person name="Okwuonu G."/>
            <person name="Ongeri F."/>
            <person name="Pham C."/>
            <person name="Simmons D."/>
            <person name="Wilczek-Boney K."/>
            <person name="Hale W."/>
            <person name="Jakkamsetti A."/>
            <person name="Pham P."/>
            <person name="Ruth R."/>
            <person name="San Lucas F."/>
            <person name="Warren J."/>
            <person name="Zhang J."/>
            <person name="Zhao Z."/>
            <person name="Zhou C."/>
            <person name="Zhu D."/>
            <person name="Lee S."/>
            <person name="Bess C."/>
            <person name="Blankenburg K."/>
            <person name="Forbes L."/>
            <person name="Fu Q."/>
            <person name="Gubbala S."/>
            <person name="Hirani K."/>
            <person name="Jayaseelan J.C."/>
            <person name="Lara F."/>
            <person name="Munidasa M."/>
            <person name="Palculict T."/>
            <person name="Patil S."/>
            <person name="Pu L.-L."/>
            <person name="Saada N."/>
            <person name="Tang L."/>
            <person name="Weissenberger G."/>
            <person name="Zhu Y."/>
            <person name="Hemphill L."/>
            <person name="Shang Y."/>
            <person name="Youmans B."/>
            <person name="Ayvaz T."/>
            <person name="Ross M."/>
            <person name="Santibanez J."/>
            <person name="Aqrawi P."/>
            <person name="Gross S."/>
            <person name="Joshi V."/>
            <person name="Fowler G."/>
            <person name="Nazareth L."/>
            <person name="Reid J."/>
            <person name="Worley K."/>
            <person name="Petrosino J."/>
            <person name="Highlander S."/>
            <person name="Gibbs R."/>
        </authorList>
    </citation>
    <scope>NUCLEOTIDE SEQUENCE [LARGE SCALE GENOMIC DNA]</scope>
    <source>
        <strain evidence="2 3">871</strain>
    </source>
</reference>
<protein>
    <recommendedName>
        <fullName evidence="1">Transposase IS4-like domain-containing protein</fullName>
    </recommendedName>
</protein>
<dbReference type="EMBL" id="AGAY01000033">
    <property type="protein sequence ID" value="EGY52822.1"/>
    <property type="molecule type" value="Genomic_DNA"/>
</dbReference>
<dbReference type="Pfam" id="PF01609">
    <property type="entry name" value="DDE_Tnp_1"/>
    <property type="match status" value="1"/>
</dbReference>
<comment type="caution">
    <text evidence="2">The sequence shown here is derived from an EMBL/GenBank/DDBJ whole genome shotgun (WGS) entry which is preliminary data.</text>
</comment>
<dbReference type="STRING" id="1032488.HMPREF9371_0943"/>
<dbReference type="GO" id="GO:0006313">
    <property type="term" value="P:DNA transposition"/>
    <property type="evidence" value="ECO:0007669"/>
    <property type="project" value="InterPro"/>
</dbReference>
<dbReference type="PATRIC" id="fig|1032488.3.peg.880"/>
<dbReference type="HOGENOM" id="CLU_049873_8_0_4"/>
<dbReference type="PANTHER" id="PTHR35604">
    <property type="entry name" value="TRANSPOSASE INSH FOR INSERTION SEQUENCE ELEMENT IS5A-RELATED"/>
    <property type="match status" value="1"/>
</dbReference>
<feature type="non-terminal residue" evidence="2">
    <location>
        <position position="1"/>
    </location>
</feature>
<evidence type="ECO:0000259" key="1">
    <source>
        <dbReference type="Pfam" id="PF01609"/>
    </source>
</evidence>
<organism evidence="2 3">
    <name type="scientific">Neisseria shayeganii 871</name>
    <dbReference type="NCBI Taxonomy" id="1032488"/>
    <lineage>
        <taxon>Bacteria</taxon>
        <taxon>Pseudomonadati</taxon>
        <taxon>Pseudomonadota</taxon>
        <taxon>Betaproteobacteria</taxon>
        <taxon>Neisseriales</taxon>
        <taxon>Neisseriaceae</taxon>
        <taxon>Neisseria</taxon>
    </lineage>
</organism>
<name>G4CH54_9NEIS</name>
<dbReference type="PANTHER" id="PTHR35604:SF2">
    <property type="entry name" value="TRANSPOSASE INSH FOR INSERTION SEQUENCE ELEMENT IS5A-RELATED"/>
    <property type="match status" value="1"/>
</dbReference>
<feature type="domain" description="Transposase IS4-like" evidence="1">
    <location>
        <begin position="7"/>
        <end position="77"/>
    </location>
</feature>
<dbReference type="AlphaFoldDB" id="G4CH54"/>
<dbReference type="Proteomes" id="UP000003019">
    <property type="component" value="Unassembled WGS sequence"/>
</dbReference>
<dbReference type="OrthoDB" id="8606860at2"/>